<dbReference type="STRING" id="1611254.A0A2G5U3X0"/>
<name>A0A2G5U3X0_9PELO</name>
<sequence length="73" mass="8001">MNWTENQELLKSVEASGIVAEASSLANQILLSKRGYETVAATLLASRLDSNGNQILVCEDGTDRVNLVFKEFK</sequence>
<gene>
    <name evidence="1" type="primary">Cnig_chr_IV.g13938</name>
    <name evidence="1" type="ORF">B9Z55_013938</name>
</gene>
<dbReference type="EMBL" id="PDUG01000004">
    <property type="protein sequence ID" value="PIC34218.1"/>
    <property type="molecule type" value="Genomic_DNA"/>
</dbReference>
<comment type="caution">
    <text evidence="1">The sequence shown here is derived from an EMBL/GenBank/DDBJ whole genome shotgun (WGS) entry which is preliminary data.</text>
</comment>
<dbReference type="Proteomes" id="UP000230233">
    <property type="component" value="Chromosome IV"/>
</dbReference>
<dbReference type="AlphaFoldDB" id="A0A2G5U3X0"/>
<evidence type="ECO:0000313" key="1">
    <source>
        <dbReference type="EMBL" id="PIC34218.1"/>
    </source>
</evidence>
<dbReference type="OrthoDB" id="41532at2759"/>
<accession>A0A2G5U3X0</accession>
<organism evidence="1 2">
    <name type="scientific">Caenorhabditis nigoni</name>
    <dbReference type="NCBI Taxonomy" id="1611254"/>
    <lineage>
        <taxon>Eukaryota</taxon>
        <taxon>Metazoa</taxon>
        <taxon>Ecdysozoa</taxon>
        <taxon>Nematoda</taxon>
        <taxon>Chromadorea</taxon>
        <taxon>Rhabditida</taxon>
        <taxon>Rhabditina</taxon>
        <taxon>Rhabditomorpha</taxon>
        <taxon>Rhabditoidea</taxon>
        <taxon>Rhabditidae</taxon>
        <taxon>Peloderinae</taxon>
        <taxon>Caenorhabditis</taxon>
    </lineage>
</organism>
<reference evidence="2" key="1">
    <citation type="submission" date="2017-10" db="EMBL/GenBank/DDBJ databases">
        <title>Rapid genome shrinkage in a self-fertile nematode reveals novel sperm competition proteins.</title>
        <authorList>
            <person name="Yin D."/>
            <person name="Schwarz E.M."/>
            <person name="Thomas C.G."/>
            <person name="Felde R.L."/>
            <person name="Korf I.F."/>
            <person name="Cutter A.D."/>
            <person name="Schartner C.M."/>
            <person name="Ralston E.J."/>
            <person name="Meyer B.J."/>
            <person name="Haag E.S."/>
        </authorList>
    </citation>
    <scope>NUCLEOTIDE SEQUENCE [LARGE SCALE GENOMIC DNA]</scope>
    <source>
        <strain evidence="2">JU1422</strain>
    </source>
</reference>
<dbReference type="Gene3D" id="3.40.630.30">
    <property type="match status" value="1"/>
</dbReference>
<proteinExistence type="predicted"/>
<evidence type="ECO:0000313" key="2">
    <source>
        <dbReference type="Proteomes" id="UP000230233"/>
    </source>
</evidence>
<keyword evidence="2" id="KW-1185">Reference proteome</keyword>
<protein>
    <submittedName>
        <fullName evidence="1">Uncharacterized protein</fullName>
    </submittedName>
</protein>